<proteinExistence type="predicted"/>
<organism evidence="2 3">
    <name type="scientific">Nostoc punctiforme FACHB-252</name>
    <dbReference type="NCBI Taxonomy" id="1357509"/>
    <lineage>
        <taxon>Bacteria</taxon>
        <taxon>Bacillati</taxon>
        <taxon>Cyanobacteriota</taxon>
        <taxon>Cyanophyceae</taxon>
        <taxon>Nostocales</taxon>
        <taxon>Nostocaceae</taxon>
        <taxon>Nostoc</taxon>
    </lineage>
</organism>
<sequence length="53" mass="5621">MAIVSTLNLSAGDRLQLHYVRILLGTGVLGIGHWALGLGNGEGYQKLMPSITN</sequence>
<evidence type="ECO:0000256" key="1">
    <source>
        <dbReference type="SAM" id="Phobius"/>
    </source>
</evidence>
<dbReference type="RefSeq" id="WP_190949658.1">
    <property type="nucleotide sequence ID" value="NZ_JACJTC010000008.1"/>
</dbReference>
<comment type="caution">
    <text evidence="2">The sequence shown here is derived from an EMBL/GenBank/DDBJ whole genome shotgun (WGS) entry which is preliminary data.</text>
</comment>
<dbReference type="EMBL" id="JACJTC010000008">
    <property type="protein sequence ID" value="MBD2612035.1"/>
    <property type="molecule type" value="Genomic_DNA"/>
</dbReference>
<evidence type="ECO:0000313" key="2">
    <source>
        <dbReference type="EMBL" id="MBD2612035.1"/>
    </source>
</evidence>
<keyword evidence="1" id="KW-0812">Transmembrane</keyword>
<keyword evidence="1" id="KW-1133">Transmembrane helix</keyword>
<name>A0ABR8H9U5_NOSPU</name>
<dbReference type="Proteomes" id="UP000606396">
    <property type="component" value="Unassembled WGS sequence"/>
</dbReference>
<gene>
    <name evidence="2" type="ORF">H6G94_12230</name>
</gene>
<accession>A0ABR8H9U5</accession>
<evidence type="ECO:0000313" key="3">
    <source>
        <dbReference type="Proteomes" id="UP000606396"/>
    </source>
</evidence>
<feature type="transmembrane region" description="Helical" evidence="1">
    <location>
        <begin position="20"/>
        <end position="39"/>
    </location>
</feature>
<reference evidence="2 3" key="1">
    <citation type="journal article" date="2020" name="ISME J.">
        <title>Comparative genomics reveals insights into cyanobacterial evolution and habitat adaptation.</title>
        <authorList>
            <person name="Chen M.Y."/>
            <person name="Teng W.K."/>
            <person name="Zhao L."/>
            <person name="Hu C.X."/>
            <person name="Zhou Y.K."/>
            <person name="Han B.P."/>
            <person name="Song L.R."/>
            <person name="Shu W.S."/>
        </authorList>
    </citation>
    <scope>NUCLEOTIDE SEQUENCE [LARGE SCALE GENOMIC DNA]</scope>
    <source>
        <strain evidence="2 3">FACHB-252</strain>
    </source>
</reference>
<keyword evidence="3" id="KW-1185">Reference proteome</keyword>
<protein>
    <submittedName>
        <fullName evidence="2">Uncharacterized protein</fullName>
    </submittedName>
</protein>
<keyword evidence="1" id="KW-0472">Membrane</keyword>